<evidence type="ECO:0000313" key="3">
    <source>
        <dbReference type="Proteomes" id="UP001500742"/>
    </source>
</evidence>
<comment type="caution">
    <text evidence="2">The sequence shown here is derived from an EMBL/GenBank/DDBJ whole genome shotgun (WGS) entry which is preliminary data.</text>
</comment>
<sequence>MKKLLTFVILSLFTAPLFAQVLKVAPSRLKPFIPVGYSILATETGDLNHDSYADVILVLKYNHEADSDQAARPLLILLGKPGGKLSLFARNDSVVLCKGCGGVFGDPFEGIDIKGRYFSLDHYGGSRFRWTRIITFKYDPVKKDFILHKDAGVSYDDTLPVEKLATQLYNKKAFDKMRFKDYREVDE</sequence>
<feature type="signal peptide" evidence="1">
    <location>
        <begin position="1"/>
        <end position="19"/>
    </location>
</feature>
<keyword evidence="1" id="KW-0732">Signal</keyword>
<dbReference type="EMBL" id="BAAAZC010000019">
    <property type="protein sequence ID" value="GAA3975132.1"/>
    <property type="molecule type" value="Genomic_DNA"/>
</dbReference>
<proteinExistence type="predicted"/>
<organism evidence="2 3">
    <name type="scientific">Mucilaginibacter dorajii</name>
    <dbReference type="NCBI Taxonomy" id="692994"/>
    <lineage>
        <taxon>Bacteria</taxon>
        <taxon>Pseudomonadati</taxon>
        <taxon>Bacteroidota</taxon>
        <taxon>Sphingobacteriia</taxon>
        <taxon>Sphingobacteriales</taxon>
        <taxon>Sphingobacteriaceae</taxon>
        <taxon>Mucilaginibacter</taxon>
    </lineage>
</organism>
<dbReference type="Proteomes" id="UP001500742">
    <property type="component" value="Unassembled WGS sequence"/>
</dbReference>
<name>A0ABP7Q1Z0_9SPHI</name>
<evidence type="ECO:0000313" key="2">
    <source>
        <dbReference type="EMBL" id="GAA3975132.1"/>
    </source>
</evidence>
<protein>
    <recommendedName>
        <fullName evidence="4">Lipoprotein</fullName>
    </recommendedName>
</protein>
<feature type="chain" id="PRO_5046650761" description="Lipoprotein" evidence="1">
    <location>
        <begin position="20"/>
        <end position="187"/>
    </location>
</feature>
<keyword evidence="3" id="KW-1185">Reference proteome</keyword>
<reference evidence="3" key="1">
    <citation type="journal article" date="2019" name="Int. J. Syst. Evol. Microbiol.">
        <title>The Global Catalogue of Microorganisms (GCM) 10K type strain sequencing project: providing services to taxonomists for standard genome sequencing and annotation.</title>
        <authorList>
            <consortium name="The Broad Institute Genomics Platform"/>
            <consortium name="The Broad Institute Genome Sequencing Center for Infectious Disease"/>
            <person name="Wu L."/>
            <person name="Ma J."/>
        </authorList>
    </citation>
    <scope>NUCLEOTIDE SEQUENCE [LARGE SCALE GENOMIC DNA]</scope>
    <source>
        <strain evidence="3">JCM 16601</strain>
    </source>
</reference>
<accession>A0ABP7Q1Z0</accession>
<gene>
    <name evidence="2" type="ORF">GCM10022210_26940</name>
</gene>
<evidence type="ECO:0008006" key="4">
    <source>
        <dbReference type="Google" id="ProtNLM"/>
    </source>
</evidence>
<dbReference type="RefSeq" id="WP_259087652.1">
    <property type="nucleotide sequence ID" value="NZ_BAAAZC010000019.1"/>
</dbReference>
<evidence type="ECO:0000256" key="1">
    <source>
        <dbReference type="SAM" id="SignalP"/>
    </source>
</evidence>